<protein>
    <submittedName>
        <fullName evidence="2">Uncharacterized protein</fullName>
    </submittedName>
</protein>
<sequence length="368" mass="37448">MDKQACPFLPPLSLQPADRVDYSLLDAGVLLHLFNSLEHFPLLYQPRPSLATISIPSRIILSSMKFTAAALATSLIVMSVTSAPIRRDVNSALIPEFGLDAGINPTGTGDCDGITGANGSPVLIPCVCPPDRDTFIQSLNANVNAGFVVNNPSVQVSFPEDNSQASQLARIQTAIVTLQNINGTGKGCPAASTTFVAQQKAIQQGTTAASATSSPVASSSSSVTSSSAPAAVTSPVASDNSAGTNTTESGVDPSLVPEFGIEAGVNPSGTGNCDGTTGADGKPVLIPCSCPPERDSFIKSLSANVAAGHAVNNTVVAIGFPTDNSTASQITRITAVLISLQNLEGPGVGCPASSTTLLAQMKTLQAQQ</sequence>
<name>A0A284REM3_ARMOS</name>
<dbReference type="OMA" id="VPCSCPP"/>
<gene>
    <name evidence="2" type="ORF">ARMOST_10521</name>
</gene>
<dbReference type="EMBL" id="FUEG01000008">
    <property type="protein sequence ID" value="SJL07178.1"/>
    <property type="molecule type" value="Genomic_DNA"/>
</dbReference>
<evidence type="ECO:0000313" key="2">
    <source>
        <dbReference type="EMBL" id="SJL07178.1"/>
    </source>
</evidence>
<dbReference type="AlphaFoldDB" id="A0A284REM3"/>
<organism evidence="2 3">
    <name type="scientific">Armillaria ostoyae</name>
    <name type="common">Armillaria root rot fungus</name>
    <dbReference type="NCBI Taxonomy" id="47428"/>
    <lineage>
        <taxon>Eukaryota</taxon>
        <taxon>Fungi</taxon>
        <taxon>Dikarya</taxon>
        <taxon>Basidiomycota</taxon>
        <taxon>Agaricomycotina</taxon>
        <taxon>Agaricomycetes</taxon>
        <taxon>Agaricomycetidae</taxon>
        <taxon>Agaricales</taxon>
        <taxon>Marasmiineae</taxon>
        <taxon>Physalacriaceae</taxon>
        <taxon>Armillaria</taxon>
    </lineage>
</organism>
<evidence type="ECO:0000313" key="3">
    <source>
        <dbReference type="Proteomes" id="UP000219338"/>
    </source>
</evidence>
<accession>A0A284REM3</accession>
<proteinExistence type="predicted"/>
<feature type="compositionally biased region" description="Low complexity" evidence="1">
    <location>
        <begin position="207"/>
        <end position="238"/>
    </location>
</feature>
<evidence type="ECO:0000256" key="1">
    <source>
        <dbReference type="SAM" id="MobiDB-lite"/>
    </source>
</evidence>
<feature type="compositionally biased region" description="Polar residues" evidence="1">
    <location>
        <begin position="239"/>
        <end position="249"/>
    </location>
</feature>
<dbReference type="Proteomes" id="UP000219338">
    <property type="component" value="Unassembled WGS sequence"/>
</dbReference>
<reference evidence="3" key="1">
    <citation type="journal article" date="2017" name="Nat. Ecol. Evol.">
        <title>Genome expansion and lineage-specific genetic innovations in the forest pathogenic fungi Armillaria.</title>
        <authorList>
            <person name="Sipos G."/>
            <person name="Prasanna A.N."/>
            <person name="Walter M.C."/>
            <person name="O'Connor E."/>
            <person name="Balint B."/>
            <person name="Krizsan K."/>
            <person name="Kiss B."/>
            <person name="Hess J."/>
            <person name="Varga T."/>
            <person name="Slot J."/>
            <person name="Riley R."/>
            <person name="Boka B."/>
            <person name="Rigling D."/>
            <person name="Barry K."/>
            <person name="Lee J."/>
            <person name="Mihaltcheva S."/>
            <person name="LaButti K."/>
            <person name="Lipzen A."/>
            <person name="Waldron R."/>
            <person name="Moloney N.M."/>
            <person name="Sperisen C."/>
            <person name="Kredics L."/>
            <person name="Vagvoelgyi C."/>
            <person name="Patrignani A."/>
            <person name="Fitzpatrick D."/>
            <person name="Nagy I."/>
            <person name="Doyle S."/>
            <person name="Anderson J.B."/>
            <person name="Grigoriev I.V."/>
            <person name="Gueldener U."/>
            <person name="Muensterkoetter M."/>
            <person name="Nagy L.G."/>
        </authorList>
    </citation>
    <scope>NUCLEOTIDE SEQUENCE [LARGE SCALE GENOMIC DNA]</scope>
    <source>
        <strain evidence="3">C18/9</strain>
    </source>
</reference>
<feature type="region of interest" description="Disordered" evidence="1">
    <location>
        <begin position="207"/>
        <end position="276"/>
    </location>
</feature>
<dbReference type="OrthoDB" id="2140240at2759"/>
<keyword evidence="3" id="KW-1185">Reference proteome</keyword>